<protein>
    <recommendedName>
        <fullName evidence="9">Nuclear pore complex protein Nup85</fullName>
    </recommendedName>
</protein>
<dbReference type="AlphaFoldDB" id="A0A5C3EN12"/>
<dbReference type="Pfam" id="PF07575">
    <property type="entry name" value="Nucleopor_Nup85"/>
    <property type="match status" value="2"/>
</dbReference>
<dbReference type="GO" id="GO:0006406">
    <property type="term" value="P:mRNA export from nucleus"/>
    <property type="evidence" value="ECO:0007669"/>
    <property type="project" value="TreeGrafter"/>
</dbReference>
<dbReference type="GO" id="GO:0045893">
    <property type="term" value="P:positive regulation of DNA-templated transcription"/>
    <property type="evidence" value="ECO:0007669"/>
    <property type="project" value="TreeGrafter"/>
</dbReference>
<dbReference type="PANTHER" id="PTHR13373">
    <property type="entry name" value="FROUNT PROTEIN-RELATED"/>
    <property type="match status" value="1"/>
</dbReference>
<keyword evidence="4 9" id="KW-0509">mRNA transport</keyword>
<organism evidence="12 13">
    <name type="scientific">Ustilago trichophora</name>
    <dbReference type="NCBI Taxonomy" id="86804"/>
    <lineage>
        <taxon>Eukaryota</taxon>
        <taxon>Fungi</taxon>
        <taxon>Dikarya</taxon>
        <taxon>Basidiomycota</taxon>
        <taxon>Ustilaginomycotina</taxon>
        <taxon>Ustilaginomycetes</taxon>
        <taxon>Ustilaginales</taxon>
        <taxon>Ustilaginaceae</taxon>
        <taxon>Ustilago</taxon>
    </lineage>
</organism>
<feature type="region of interest" description="Disordered" evidence="11">
    <location>
        <begin position="416"/>
        <end position="456"/>
    </location>
</feature>
<dbReference type="GO" id="GO:0031080">
    <property type="term" value="C:nuclear pore outer ring"/>
    <property type="evidence" value="ECO:0007669"/>
    <property type="project" value="TreeGrafter"/>
</dbReference>
<accession>A0A5C3EN12</accession>
<proteinExistence type="inferred from homology"/>
<feature type="compositionally biased region" description="Low complexity" evidence="11">
    <location>
        <begin position="679"/>
        <end position="690"/>
    </location>
</feature>
<dbReference type="InterPro" id="IPR011502">
    <property type="entry name" value="Nucleoporin_Nup85"/>
</dbReference>
<dbReference type="PANTHER" id="PTHR13373:SF21">
    <property type="entry name" value="NUCLEAR PORE COMPLEX PROTEIN NUP85"/>
    <property type="match status" value="1"/>
</dbReference>
<gene>
    <name evidence="12" type="ORF">UTRI_05251_B</name>
</gene>
<evidence type="ECO:0000256" key="3">
    <source>
        <dbReference type="ARBA" id="ARBA00022448"/>
    </source>
</evidence>
<feature type="compositionally biased region" description="Acidic residues" evidence="11">
    <location>
        <begin position="423"/>
        <end position="445"/>
    </location>
</feature>
<comment type="function">
    <text evidence="9">Functions as a component of the nuclear pore complex (NPC).</text>
</comment>
<evidence type="ECO:0000256" key="6">
    <source>
        <dbReference type="ARBA" id="ARBA00023010"/>
    </source>
</evidence>
<evidence type="ECO:0000256" key="2">
    <source>
        <dbReference type="ARBA" id="ARBA00005573"/>
    </source>
</evidence>
<keyword evidence="9" id="KW-0472">Membrane</keyword>
<keyword evidence="8 9" id="KW-0539">Nucleus</keyword>
<dbReference type="GO" id="GO:0031965">
    <property type="term" value="C:nuclear membrane"/>
    <property type="evidence" value="ECO:0007669"/>
    <property type="project" value="UniProtKB-UniRule"/>
</dbReference>
<evidence type="ECO:0000256" key="7">
    <source>
        <dbReference type="ARBA" id="ARBA00023132"/>
    </source>
</evidence>
<evidence type="ECO:0000256" key="10">
    <source>
        <dbReference type="SAM" id="Coils"/>
    </source>
</evidence>
<comment type="similarity">
    <text evidence="2 9">Belongs to the nucleoporin Nup85 family.</text>
</comment>
<evidence type="ECO:0000256" key="5">
    <source>
        <dbReference type="ARBA" id="ARBA00022927"/>
    </source>
</evidence>
<keyword evidence="7 9" id="KW-0906">Nuclear pore complex</keyword>
<evidence type="ECO:0000256" key="4">
    <source>
        <dbReference type="ARBA" id="ARBA00022816"/>
    </source>
</evidence>
<feature type="coiled-coil region" evidence="10">
    <location>
        <begin position="224"/>
        <end position="251"/>
    </location>
</feature>
<evidence type="ECO:0000256" key="1">
    <source>
        <dbReference type="ARBA" id="ARBA00004567"/>
    </source>
</evidence>
<dbReference type="EMBL" id="OOIN01000036">
    <property type="protein sequence ID" value="SPO31107.1"/>
    <property type="molecule type" value="Genomic_DNA"/>
</dbReference>
<comment type="subunit">
    <text evidence="9">Component of the nuclear pore complex (NPC).</text>
</comment>
<evidence type="ECO:0000256" key="9">
    <source>
        <dbReference type="RuleBase" id="RU365073"/>
    </source>
</evidence>
<dbReference type="GO" id="GO:0017056">
    <property type="term" value="F:structural constituent of nuclear pore"/>
    <property type="evidence" value="ECO:0007669"/>
    <property type="project" value="TreeGrafter"/>
</dbReference>
<name>A0A5C3EN12_9BASI</name>
<keyword evidence="10" id="KW-0175">Coiled coil</keyword>
<keyword evidence="6 9" id="KW-0811">Translocation</keyword>
<dbReference type="OrthoDB" id="17644at2759"/>
<evidence type="ECO:0000256" key="11">
    <source>
        <dbReference type="SAM" id="MobiDB-lite"/>
    </source>
</evidence>
<evidence type="ECO:0000256" key="8">
    <source>
        <dbReference type="ARBA" id="ARBA00023242"/>
    </source>
</evidence>
<reference evidence="12 13" key="1">
    <citation type="submission" date="2018-03" db="EMBL/GenBank/DDBJ databases">
        <authorList>
            <person name="Guldener U."/>
        </authorList>
    </citation>
    <scope>NUCLEOTIDE SEQUENCE [LARGE SCALE GENOMIC DNA]</scope>
    <source>
        <strain evidence="12 13">NBRC100155</strain>
    </source>
</reference>
<evidence type="ECO:0000313" key="13">
    <source>
        <dbReference type="Proteomes" id="UP000324022"/>
    </source>
</evidence>
<feature type="region of interest" description="Disordered" evidence="11">
    <location>
        <begin position="674"/>
        <end position="709"/>
    </location>
</feature>
<keyword evidence="13" id="KW-1185">Reference proteome</keyword>
<sequence length="733" mass="82024">MSGSVAAAQIVSYDWGTSSDLKALYTQTYTIFTSLQRIHQEALLTDRVGHGVAGTSVLPSAETIQYYNRISEHYARAIQDYLERIQLDDDVDNAQFHRWRDAQTILRLAEVLYYPKDGRGISVVGEELLHWLNSFDVAPTTEEGQEIAESAVPHEHPSYWDYVLRCVLRGFHTSAASVLKSLDSHSSSVIRRVAQKAAKLLSTLPRSTSFSMEHEFVAAHRSWLGSVRKLISGLEQEMDEMEVQAGHTEEVEDERLEYEAQFRCLLELMAGVKDRIFEACEDWREALGAWGTLVHPTLKRDDVPTTAAIILEKFPIDGTIPGEIVQQHLIKGEVRQAVQKSRDVDVWLAAHLGDLADKVGLLEDDQQAETSDLRRELLLKYAQSLLDEQGLWRISIDYLAACGRQGRKKMSHVILSVPLDGPDPTDDDEEEEDKQDADDAMDEGADGSNVGANKKPKGLARAEQVLRACSEHGLESEARVVCRRMSRTLMEQGQYGVAIAYCVRASDTVLIRTIADRILGEYVTRGAEAFNQIVDSFPSSLVSPADGLDLNGDDFNDEQNLALSRHARGFFSKRLAFLARFRDFHRLYADGQWAAAAGLLVELVTTEAAPERFLAVLLVDAIPLLEDGQATWFDRSQTFELIRIVERITNAVSMHPDMSEHFLGYLNQLLGVDPSQHRQQQQQQQQQQQAQRKEAGSNNKQADSRKASDKLDAVRLSLARNLARVGVMQVGIA</sequence>
<keyword evidence="5 9" id="KW-0653">Protein transport</keyword>
<keyword evidence="3 9" id="KW-0813">Transport</keyword>
<dbReference type="Proteomes" id="UP000324022">
    <property type="component" value="Unassembled WGS sequence"/>
</dbReference>
<dbReference type="GO" id="GO:0006606">
    <property type="term" value="P:protein import into nucleus"/>
    <property type="evidence" value="ECO:0007669"/>
    <property type="project" value="TreeGrafter"/>
</dbReference>
<evidence type="ECO:0000313" key="12">
    <source>
        <dbReference type="EMBL" id="SPO31107.1"/>
    </source>
</evidence>
<comment type="subcellular location">
    <subcellularLocation>
        <location evidence="1 9">Nucleus</location>
        <location evidence="1 9">Nuclear pore complex</location>
    </subcellularLocation>
</comment>